<dbReference type="InterPro" id="IPR016169">
    <property type="entry name" value="FAD-bd_PCMH_sub2"/>
</dbReference>
<dbReference type="OrthoDB" id="9774454at2"/>
<dbReference type="KEGG" id="scd:Spica_1451"/>
<dbReference type="SUPFAM" id="SSF56176">
    <property type="entry name" value="FAD-binding/transporter-associated domain-like"/>
    <property type="match status" value="1"/>
</dbReference>
<dbReference type="InterPro" id="IPR051312">
    <property type="entry name" value="Diverse_Substr_Oxidored"/>
</dbReference>
<feature type="domain" description="FAD-binding PCMH-type" evidence="4">
    <location>
        <begin position="5"/>
        <end position="179"/>
    </location>
</feature>
<dbReference type="PROSITE" id="PS51387">
    <property type="entry name" value="FAD_PCMH"/>
    <property type="match status" value="1"/>
</dbReference>
<dbReference type="STRING" id="744872.Spica_1451"/>
<keyword evidence="6" id="KW-1185">Reference proteome</keyword>
<proteinExistence type="predicted"/>
<evidence type="ECO:0000313" key="6">
    <source>
        <dbReference type="Proteomes" id="UP000000503"/>
    </source>
</evidence>
<evidence type="ECO:0000259" key="4">
    <source>
        <dbReference type="PROSITE" id="PS51387"/>
    </source>
</evidence>
<evidence type="ECO:0000256" key="2">
    <source>
        <dbReference type="ARBA" id="ARBA00022827"/>
    </source>
</evidence>
<dbReference type="HOGENOM" id="CLU_058050_4_1_12"/>
<dbReference type="InterPro" id="IPR016166">
    <property type="entry name" value="FAD-bd_PCMH"/>
</dbReference>
<dbReference type="InterPro" id="IPR036318">
    <property type="entry name" value="FAD-bd_PCMH-like_sf"/>
</dbReference>
<dbReference type="Proteomes" id="UP000000503">
    <property type="component" value="Chromosome"/>
</dbReference>
<dbReference type="RefSeq" id="WP_013968906.1">
    <property type="nucleotide sequence ID" value="NC_015732.1"/>
</dbReference>
<name>F8EXL5_GRAC1</name>
<evidence type="ECO:0000256" key="1">
    <source>
        <dbReference type="ARBA" id="ARBA00022630"/>
    </source>
</evidence>
<evidence type="ECO:0000256" key="3">
    <source>
        <dbReference type="ARBA" id="ARBA00023002"/>
    </source>
</evidence>
<protein>
    <submittedName>
        <fullName evidence="5">Molybdopterin dehydrogenase FAD-binding protein</fullName>
    </submittedName>
</protein>
<keyword evidence="3" id="KW-0560">Oxidoreductase</keyword>
<sequence>MEDQYNLPHNQVFSPYNLAELFQFWNRFPDAVLCSGGTDLLRRQRNRIFALPQNLISLDKVEELQKINRTERHLEIGAAICLSDIPRIGKIVPEPLVAIINSIGNPRLRNLASIGGAIMSSHRYSDIHSILIAQDATYELKSASNSRWISASKFVVSGPQLLQEEQALISRIRIPLTQWTYMFHKKIGNINRDDPNGGTFLLLCSIEKDIITDLRIIFVGSIILRFKDMETHLVGQSIPLDEKIADTLIYEYSSFITEKILDNNYLQHSIIRSMKASLYNIV</sequence>
<dbReference type="GO" id="GO:0071949">
    <property type="term" value="F:FAD binding"/>
    <property type="evidence" value="ECO:0007669"/>
    <property type="project" value="InterPro"/>
</dbReference>
<organism evidence="5 6">
    <name type="scientific">Gracilinema caldarium (strain ATCC 51460 / DSM 7334 / H1)</name>
    <name type="common">Treponema caldarium</name>
    <dbReference type="NCBI Taxonomy" id="744872"/>
    <lineage>
        <taxon>Bacteria</taxon>
        <taxon>Pseudomonadati</taxon>
        <taxon>Spirochaetota</taxon>
        <taxon>Spirochaetia</taxon>
        <taxon>Spirochaetales</taxon>
        <taxon>Breznakiellaceae</taxon>
        <taxon>Gracilinema</taxon>
    </lineage>
</organism>
<keyword evidence="1" id="KW-0285">Flavoprotein</keyword>
<gene>
    <name evidence="5" type="ordered locus">Spica_1451</name>
</gene>
<evidence type="ECO:0000313" key="5">
    <source>
        <dbReference type="EMBL" id="AEJ19596.1"/>
    </source>
</evidence>
<dbReference type="EMBL" id="CP002868">
    <property type="protein sequence ID" value="AEJ19596.1"/>
    <property type="molecule type" value="Genomic_DNA"/>
</dbReference>
<keyword evidence="2" id="KW-0274">FAD</keyword>
<accession>F8EXL5</accession>
<dbReference type="Gene3D" id="3.30.465.10">
    <property type="match status" value="1"/>
</dbReference>
<dbReference type="PANTHER" id="PTHR42659">
    <property type="entry name" value="XANTHINE DEHYDROGENASE SUBUNIT C-RELATED"/>
    <property type="match status" value="1"/>
</dbReference>
<dbReference type="GO" id="GO:0016491">
    <property type="term" value="F:oxidoreductase activity"/>
    <property type="evidence" value="ECO:0007669"/>
    <property type="project" value="UniProtKB-KW"/>
</dbReference>
<dbReference type="AlphaFoldDB" id="F8EXL5"/>
<dbReference type="Pfam" id="PF00941">
    <property type="entry name" value="FAD_binding_5"/>
    <property type="match status" value="1"/>
</dbReference>
<dbReference type="eggNOG" id="COG1319">
    <property type="taxonomic scope" value="Bacteria"/>
</dbReference>
<dbReference type="InterPro" id="IPR002346">
    <property type="entry name" value="Mopterin_DH_FAD-bd"/>
</dbReference>
<dbReference type="PANTHER" id="PTHR42659:SF2">
    <property type="entry name" value="XANTHINE DEHYDROGENASE SUBUNIT C-RELATED"/>
    <property type="match status" value="1"/>
</dbReference>
<reference evidence="6" key="1">
    <citation type="journal article" date="2013" name="Stand. Genomic Sci.">
        <title>Genome sequence of the thermophilic fresh-water bacterium Spirochaeta caldaria type strain (H1(T)), reclassification of Spirochaeta caldaria, Spirochaeta stenostrepta, and Spirochaeta zuelzerae in the genus Treponema as Treponema caldaria comb. nov., Treponema stenostrepta comb. nov., and Treponema zuelzerae comb. nov., and emendation of the genus Treponema.</title>
        <authorList>
            <person name="Abt B."/>
            <person name="Goker M."/>
            <person name="Scheuner C."/>
            <person name="Han C."/>
            <person name="Lu M."/>
            <person name="Misra M."/>
            <person name="Lapidus A."/>
            <person name="Nolan M."/>
            <person name="Lucas S."/>
            <person name="Hammon N."/>
            <person name="Deshpande S."/>
            <person name="Cheng J.F."/>
            <person name="Tapia R."/>
            <person name="Goodwin L.A."/>
            <person name="Pitluck S."/>
            <person name="Liolios K."/>
            <person name="Pagani I."/>
            <person name="Ivanova N."/>
            <person name="Mavromatis K."/>
            <person name="Mikhailova N."/>
            <person name="Huntemann M."/>
            <person name="Pati A."/>
            <person name="Chen A."/>
            <person name="Palaniappan K."/>
            <person name="Land M."/>
            <person name="Hauser L."/>
            <person name="Jeffries C.D."/>
            <person name="Rohde M."/>
            <person name="Spring S."/>
            <person name="Gronow S."/>
            <person name="Detter J.C."/>
            <person name="Bristow J."/>
            <person name="Eisen J.A."/>
            <person name="Markowitz V."/>
            <person name="Hugenholtz P."/>
            <person name="Kyrpides N.C."/>
            <person name="Woyke T."/>
            <person name="Klenk H.P."/>
        </authorList>
    </citation>
    <scope>NUCLEOTIDE SEQUENCE</scope>
    <source>
        <strain evidence="6">ATCC 51460 / DSM 7334 / H1</strain>
    </source>
</reference>